<reference evidence="3" key="1">
    <citation type="submission" date="2020-11" db="EMBL/GenBank/DDBJ databases">
        <authorList>
            <consortium name="DOE Joint Genome Institute"/>
            <person name="Ahrendt S."/>
            <person name="Riley R."/>
            <person name="Andreopoulos W."/>
            <person name="Labutti K."/>
            <person name="Pangilinan J."/>
            <person name="Ruiz-Duenas F.J."/>
            <person name="Barrasa J.M."/>
            <person name="Sanchez-Garcia M."/>
            <person name="Camarero S."/>
            <person name="Miyauchi S."/>
            <person name="Serrano A."/>
            <person name="Linde D."/>
            <person name="Babiker R."/>
            <person name="Drula E."/>
            <person name="Ayuso-Fernandez I."/>
            <person name="Pacheco R."/>
            <person name="Padilla G."/>
            <person name="Ferreira P."/>
            <person name="Barriuso J."/>
            <person name="Kellner H."/>
            <person name="Castanera R."/>
            <person name="Alfaro M."/>
            <person name="Ramirez L."/>
            <person name="Pisabarro A.G."/>
            <person name="Kuo A."/>
            <person name="Tritt A."/>
            <person name="Lipzen A."/>
            <person name="He G."/>
            <person name="Yan M."/>
            <person name="Ng V."/>
            <person name="Cullen D."/>
            <person name="Martin F."/>
            <person name="Rosso M.-N."/>
            <person name="Henrissat B."/>
            <person name="Hibbett D."/>
            <person name="Martinez A.T."/>
            <person name="Grigoriev I.V."/>
        </authorList>
    </citation>
    <scope>NUCLEOTIDE SEQUENCE</scope>
    <source>
        <strain evidence="3">AH 40177</strain>
    </source>
</reference>
<dbReference type="EMBL" id="JADNRY010000024">
    <property type="protein sequence ID" value="KAF9072419.1"/>
    <property type="molecule type" value="Genomic_DNA"/>
</dbReference>
<feature type="compositionally biased region" description="Low complexity" evidence="1">
    <location>
        <begin position="296"/>
        <end position="308"/>
    </location>
</feature>
<feature type="region of interest" description="Disordered" evidence="1">
    <location>
        <begin position="294"/>
        <end position="313"/>
    </location>
</feature>
<keyword evidence="2" id="KW-0812">Transmembrane</keyword>
<evidence type="ECO:0000313" key="4">
    <source>
        <dbReference type="Proteomes" id="UP000772434"/>
    </source>
</evidence>
<evidence type="ECO:0008006" key="5">
    <source>
        <dbReference type="Google" id="ProtNLM"/>
    </source>
</evidence>
<feature type="region of interest" description="Disordered" evidence="1">
    <location>
        <begin position="463"/>
        <end position="510"/>
    </location>
</feature>
<proteinExistence type="predicted"/>
<organism evidence="3 4">
    <name type="scientific">Rhodocollybia butyracea</name>
    <dbReference type="NCBI Taxonomy" id="206335"/>
    <lineage>
        <taxon>Eukaryota</taxon>
        <taxon>Fungi</taxon>
        <taxon>Dikarya</taxon>
        <taxon>Basidiomycota</taxon>
        <taxon>Agaricomycotina</taxon>
        <taxon>Agaricomycetes</taxon>
        <taxon>Agaricomycetidae</taxon>
        <taxon>Agaricales</taxon>
        <taxon>Marasmiineae</taxon>
        <taxon>Omphalotaceae</taxon>
        <taxon>Rhodocollybia</taxon>
    </lineage>
</organism>
<feature type="region of interest" description="Disordered" evidence="1">
    <location>
        <begin position="147"/>
        <end position="178"/>
    </location>
</feature>
<evidence type="ECO:0000256" key="2">
    <source>
        <dbReference type="SAM" id="Phobius"/>
    </source>
</evidence>
<feature type="region of interest" description="Disordered" evidence="1">
    <location>
        <begin position="368"/>
        <end position="450"/>
    </location>
</feature>
<dbReference type="Gene3D" id="2.60.120.260">
    <property type="entry name" value="Galactose-binding domain-like"/>
    <property type="match status" value="1"/>
</dbReference>
<feature type="compositionally biased region" description="Low complexity" evidence="1">
    <location>
        <begin position="151"/>
        <end position="178"/>
    </location>
</feature>
<keyword evidence="2" id="KW-1133">Transmembrane helix</keyword>
<feature type="compositionally biased region" description="Polar residues" evidence="1">
    <location>
        <begin position="381"/>
        <end position="393"/>
    </location>
</feature>
<name>A0A9P5PU44_9AGAR</name>
<feature type="region of interest" description="Disordered" evidence="1">
    <location>
        <begin position="213"/>
        <end position="250"/>
    </location>
</feature>
<comment type="caution">
    <text evidence="3">The sequence shown here is derived from an EMBL/GenBank/DDBJ whole genome shotgun (WGS) entry which is preliminary data.</text>
</comment>
<dbReference type="Proteomes" id="UP000772434">
    <property type="component" value="Unassembled WGS sequence"/>
</dbReference>
<sequence>MVLADHNVTVDDSDGSITYSAGWSVSAAFNSLDYGGFHHLSDSTTATATFTFVGTAVYVMCPLWPYAVGAQAAVDGSEPVGIDMQDHSHTSDGGSEDIASTVLWRTDGLSNSSHTLQISFWSIEMYVALDAIIYTVQDSVETSFSTSQSVGPFTPSSSSFTSAATGNSNSDSVSKSSSKSKTGIIAGAVVGAFILASLIISLAYCINRRRGNQSGNNLNGGPPRDTSFIGSAGSRGVGSTPSMLESRKSGYLPDSPMMLPFPTGNQIAYANGPPNTRSGAGGADVLGPNVMAHPRTSTSTSLSFSGYSPGQHGEISQYRGVNRDLPDPVARSLSQYGPDEVYSAPYNPWEHPATASAMANVVAAATGAGAATSPPREEARNSTIASQHETSAATAGRSPPMETFDPYQAHPSASAPSGSSLGIGDGVYTNTPSASSSSQNPPQPSLKENSYFPGAEKVVLSYGGSPSSVFKVRSRADIYTTTSPKSLEAAEERRRLGQVMEEEAPPTYTT</sequence>
<feature type="compositionally biased region" description="Low complexity" evidence="1">
    <location>
        <begin position="429"/>
        <end position="440"/>
    </location>
</feature>
<dbReference type="OrthoDB" id="3234968at2759"/>
<evidence type="ECO:0000256" key="1">
    <source>
        <dbReference type="SAM" id="MobiDB-lite"/>
    </source>
</evidence>
<keyword evidence="2" id="KW-0472">Membrane</keyword>
<protein>
    <recommendedName>
        <fullName evidence="5">Transmembrane protein</fullName>
    </recommendedName>
</protein>
<accession>A0A9P5PU44</accession>
<keyword evidence="4" id="KW-1185">Reference proteome</keyword>
<gene>
    <name evidence="3" type="ORF">BDP27DRAFT_1418044</name>
</gene>
<evidence type="ECO:0000313" key="3">
    <source>
        <dbReference type="EMBL" id="KAF9072419.1"/>
    </source>
</evidence>
<dbReference type="AlphaFoldDB" id="A0A9P5PU44"/>
<feature type="compositionally biased region" description="Low complexity" evidence="1">
    <location>
        <begin position="411"/>
        <end position="422"/>
    </location>
</feature>
<feature type="transmembrane region" description="Helical" evidence="2">
    <location>
        <begin position="184"/>
        <end position="206"/>
    </location>
</feature>